<evidence type="ECO:0000313" key="5">
    <source>
        <dbReference type="Proteomes" id="UP000268094"/>
    </source>
</evidence>
<dbReference type="InterPro" id="IPR058923">
    <property type="entry name" value="RCC1-like_dom"/>
</dbReference>
<keyword evidence="5" id="KW-1185">Reference proteome</keyword>
<dbReference type="InterPro" id="IPR051210">
    <property type="entry name" value="Ub_ligase/GEF_domain"/>
</dbReference>
<dbReference type="InterPro" id="IPR009091">
    <property type="entry name" value="RCC1/BLIP-II"/>
</dbReference>
<accession>A0A3A8IDC6</accession>
<dbReference type="AlphaFoldDB" id="A0A3A8IDC6"/>
<dbReference type="Gene3D" id="2.130.10.30">
    <property type="entry name" value="Regulator of chromosome condensation 1/beta-lactamase-inhibitor protein II"/>
    <property type="match status" value="4"/>
</dbReference>
<dbReference type="EMBL" id="RAVZ01000277">
    <property type="protein sequence ID" value="RKG77780.1"/>
    <property type="molecule type" value="Genomic_DNA"/>
</dbReference>
<name>A0A3A8IDC6_9BACT</name>
<dbReference type="SUPFAM" id="SSF50985">
    <property type="entry name" value="RCC1/BLIP-II"/>
    <property type="match status" value="3"/>
</dbReference>
<dbReference type="Pfam" id="PF11617">
    <property type="entry name" value="Cu-binding_MopE"/>
    <property type="match status" value="7"/>
</dbReference>
<evidence type="ECO:0000256" key="2">
    <source>
        <dbReference type="SAM" id="SignalP"/>
    </source>
</evidence>
<gene>
    <name evidence="4" type="ORF">D7V88_30615</name>
</gene>
<feature type="domain" description="RCC1-like" evidence="3">
    <location>
        <begin position="50"/>
        <end position="264"/>
    </location>
</feature>
<dbReference type="InterPro" id="IPR021655">
    <property type="entry name" value="Put_metal-bd"/>
</dbReference>
<keyword evidence="1" id="KW-0677">Repeat</keyword>
<dbReference type="Pfam" id="PF25390">
    <property type="entry name" value="WD40_RLD"/>
    <property type="match status" value="2"/>
</dbReference>
<dbReference type="InterPro" id="IPR000408">
    <property type="entry name" value="Reg_chr_condens"/>
</dbReference>
<dbReference type="OrthoDB" id="68195at2"/>
<dbReference type="Proteomes" id="UP000268094">
    <property type="component" value="Unassembled WGS sequence"/>
</dbReference>
<feature type="signal peptide" evidence="2">
    <location>
        <begin position="1"/>
        <end position="23"/>
    </location>
</feature>
<evidence type="ECO:0000256" key="1">
    <source>
        <dbReference type="ARBA" id="ARBA00022737"/>
    </source>
</evidence>
<dbReference type="PROSITE" id="PS51257">
    <property type="entry name" value="PROKAR_LIPOPROTEIN"/>
    <property type="match status" value="1"/>
</dbReference>
<organism evidence="4 5">
    <name type="scientific">Corallococcus terminator</name>
    <dbReference type="NCBI Taxonomy" id="2316733"/>
    <lineage>
        <taxon>Bacteria</taxon>
        <taxon>Pseudomonadati</taxon>
        <taxon>Myxococcota</taxon>
        <taxon>Myxococcia</taxon>
        <taxon>Myxococcales</taxon>
        <taxon>Cystobacterineae</taxon>
        <taxon>Myxococcaceae</taxon>
        <taxon>Corallococcus</taxon>
    </lineage>
</organism>
<dbReference type="PROSITE" id="PS00626">
    <property type="entry name" value="RCC1_2"/>
    <property type="match status" value="4"/>
</dbReference>
<dbReference type="PRINTS" id="PR00633">
    <property type="entry name" value="RCCNDNSATION"/>
</dbReference>
<feature type="chain" id="PRO_5017196792" description="RCC1-like domain-containing protein" evidence="2">
    <location>
        <begin position="24"/>
        <end position="1235"/>
    </location>
</feature>
<protein>
    <recommendedName>
        <fullName evidence="3">RCC1-like domain-containing protein</fullName>
    </recommendedName>
</protein>
<sequence length="1235" mass="127201">MSRENRKWLVCLTAALLVGLAGCGTEEAPGSDIEAASARQGLITSAKVPQAVAAGAYHSLFLTKDGEVWAWGQNVFGQLGTGSTSTNQPQPTRVSGLPAIKAVAAGIYHSLALDMNGDVWVWGQNGNGQAGLGAVGGTVLVPTRLATLSGIQSIAANGNFSLALGADGRLWAWGQNASGQVGVGFTSFAEPTPFEVPGLPTIRTMAAGVNHALALDADGKVWGWGLNTSAQVGTGVTSAAVLTPTQVAGVPRATALAAGAGHSLLVDEQFGNVWAWGQNTFGQVGTGSASSIVTAPRAVDGVFAVTTIAAGHNSSFAIIGNGFTKGWGHNAAGQLGNGTTANSASPVDVTGVTDATALAAGAQHVLTLRPGCPVWTWGNNGQGQLGTGSTSTTPVTAPATALILNTFYFDGDMDGFGDEYLSEQACAPSPGFVEELDCDDYTATTYPGAPEVCNGVDDSCDGVADDGNPSGGDTCATGKVGVCATGTTACTSGNVACQQNVAAGDEQCDLLDNDCDGETDEGNPGGLQQCETGQQGVCGEGVTYCTHGVINCVQKQAASSEVCDSKDNDCNGQSDDGLTFSVWYRDQDGDGYGLASQAVQACARPTGYSPAAGDCDDAHPGFHPSATEVCDGLDNDCDGQVDEGVSTQAWYRDADGDGFGDGSQAVQSCRQPSGYVANTVDCNDASAAIKPGASEVCDGLDNDCDTQVDEGTLGTWYRDADGDGYGNLNQSTQACSQPTGYVANAGDCNDGSASTWPGAFEVCDGADNNCNGSVDEGLKSYRDADGDGEGAPLQFVETCNPPAGYVSNPKDCDDSNPATHSNAIDILDGIDNNCDEFSDNGIDSRISSNYRTFILLKQSGTVWTWGNNQNGQAGDGTTINRTTPGQTQGLSNIKVIKSGHDHTLALKGDGTVWAWGDNLDGQVGPNASFYQTTAIRVQQLSDIKSIVATDHGSLALKRDGTVWGWGNHGTGTSISSPTRIQALSDIIGIVARGQFLALKRDGTVWGWGNNTYGQVGDGTTTRRTVPVQIQGLAGIIGLSAGPEHSLALKNDGTVWAWGRNSLGELGNGTTLDSLVPMQTQGLTGVKSVFFHDGASMALKHDGTMWSWGYNFAGQLGDGTTTNRYLPVQVQGVIGITMALFAPGRNTFTRKTDGTIWAWGRNEWGGLGDGTKSSRRTPVMIPSLAGTVAFGLGGLSYAAMKQDGTVWAWGYNDSGQLGDGTTTNRIVPAQIPGLEN</sequence>
<keyword evidence="2" id="KW-0732">Signal</keyword>
<dbReference type="PROSITE" id="PS50012">
    <property type="entry name" value="RCC1_3"/>
    <property type="match status" value="13"/>
</dbReference>
<dbReference type="Pfam" id="PF00415">
    <property type="entry name" value="RCC1"/>
    <property type="match status" value="5"/>
</dbReference>
<evidence type="ECO:0000313" key="4">
    <source>
        <dbReference type="EMBL" id="RKG77780.1"/>
    </source>
</evidence>
<comment type="caution">
    <text evidence="4">The sequence shown here is derived from an EMBL/GenBank/DDBJ whole genome shotgun (WGS) entry which is preliminary data.</text>
</comment>
<proteinExistence type="predicted"/>
<feature type="domain" description="RCC1-like" evidence="3">
    <location>
        <begin position="847"/>
        <end position="1132"/>
    </location>
</feature>
<dbReference type="RefSeq" id="WP_120544158.1">
    <property type="nucleotide sequence ID" value="NZ_RAVZ01000277.1"/>
</dbReference>
<dbReference type="PANTHER" id="PTHR22870:SF408">
    <property type="entry name" value="OS09G0560450 PROTEIN"/>
    <property type="match status" value="1"/>
</dbReference>
<reference evidence="5" key="1">
    <citation type="submission" date="2018-09" db="EMBL/GenBank/DDBJ databases">
        <authorList>
            <person name="Livingstone P.G."/>
            <person name="Whitworth D.E."/>
        </authorList>
    </citation>
    <scope>NUCLEOTIDE SEQUENCE [LARGE SCALE GENOMIC DNA]</scope>
    <source>
        <strain evidence="5">CA054A</strain>
    </source>
</reference>
<evidence type="ECO:0000259" key="3">
    <source>
        <dbReference type="Pfam" id="PF25390"/>
    </source>
</evidence>
<dbReference type="PANTHER" id="PTHR22870">
    <property type="entry name" value="REGULATOR OF CHROMOSOME CONDENSATION"/>
    <property type="match status" value="1"/>
</dbReference>